<dbReference type="Proteomes" id="UP001642464">
    <property type="component" value="Unassembled WGS sequence"/>
</dbReference>
<accession>A0ABP0P6P3</accession>
<gene>
    <name evidence="2" type="ORF">SCF082_LOCUS35418</name>
</gene>
<evidence type="ECO:0000313" key="3">
    <source>
        <dbReference type="Proteomes" id="UP001642464"/>
    </source>
</evidence>
<feature type="compositionally biased region" description="Polar residues" evidence="1">
    <location>
        <begin position="255"/>
        <end position="264"/>
    </location>
</feature>
<name>A0ABP0P6P3_9DINO</name>
<keyword evidence="3" id="KW-1185">Reference proteome</keyword>
<protein>
    <submittedName>
        <fullName evidence="2">Uncharacterized protein</fullName>
    </submittedName>
</protein>
<proteinExistence type="predicted"/>
<feature type="region of interest" description="Disordered" evidence="1">
    <location>
        <begin position="252"/>
        <end position="281"/>
    </location>
</feature>
<evidence type="ECO:0000256" key="1">
    <source>
        <dbReference type="SAM" id="MobiDB-lite"/>
    </source>
</evidence>
<sequence>MALARMDGLIRSQEPNGAVPQPEEALQALLRGSSPYDGAGVNELRVPLWLSRFFCWEAVPAKVVGLAGHQLEGKTLYHLCWGLLYAMTEVTSGHVQALGCGLDGTLLRTTIGREFASHSARESALTSAGLVKTERGWQSGCEDSLTRLREAGWELDDLFPEVPAESGSLTLEPKSRPKKRQRELILEPEGRLQELKVVPKKARTMSLTDKFQKMLEEKKMPSLRLPQTDKELKEIEKMFLVPNAEKLKAGDLGYSSDSNSTSSELRGDVKGRRLRGPANRPKGALKKLVDQMLADPSKQTLLERAAVTDRVRQNYTKRLDEFRSFLEEARLPHGRAAEMDAALVIYFNKKYLAGEGAYVGDYTMAALMDADPSFGRMGNQHLPRAWRTLLQLRKMGLVRPASGITRHWAVVTSLTETSDVSKTGTKDDSIVLDSKWITFLSPMLEQLKKGKPMDYVWSFHYGEYLSVFRDCCRDLKVDLVPYQARHSGPSIDRSNNSRTQEEVRKRGGWVSRQSVARYEKAGRLAATWGKLDSATQLTCKAAEANIEAIILGQRYPDIALP</sequence>
<organism evidence="2 3">
    <name type="scientific">Durusdinium trenchii</name>
    <dbReference type="NCBI Taxonomy" id="1381693"/>
    <lineage>
        <taxon>Eukaryota</taxon>
        <taxon>Sar</taxon>
        <taxon>Alveolata</taxon>
        <taxon>Dinophyceae</taxon>
        <taxon>Suessiales</taxon>
        <taxon>Symbiodiniaceae</taxon>
        <taxon>Durusdinium</taxon>
    </lineage>
</organism>
<dbReference type="EMBL" id="CAXAMM010033669">
    <property type="protein sequence ID" value="CAK9071711.1"/>
    <property type="molecule type" value="Genomic_DNA"/>
</dbReference>
<reference evidence="2 3" key="1">
    <citation type="submission" date="2024-02" db="EMBL/GenBank/DDBJ databases">
        <authorList>
            <person name="Chen Y."/>
            <person name="Shah S."/>
            <person name="Dougan E. K."/>
            <person name="Thang M."/>
            <person name="Chan C."/>
        </authorList>
    </citation>
    <scope>NUCLEOTIDE SEQUENCE [LARGE SCALE GENOMIC DNA]</scope>
</reference>
<comment type="caution">
    <text evidence="2">The sequence shown here is derived from an EMBL/GenBank/DDBJ whole genome shotgun (WGS) entry which is preliminary data.</text>
</comment>
<evidence type="ECO:0000313" key="2">
    <source>
        <dbReference type="EMBL" id="CAK9071711.1"/>
    </source>
</evidence>